<dbReference type="PIRSF" id="PIRSF010603">
    <property type="entry name" value="UCP010603"/>
    <property type="match status" value="1"/>
</dbReference>
<dbReference type="InterPro" id="IPR009190">
    <property type="entry name" value="DUF1462"/>
</dbReference>
<organism evidence="1 2">
    <name type="scientific">Oceanobacillus halophilus</name>
    <dbReference type="NCBI Taxonomy" id="930130"/>
    <lineage>
        <taxon>Bacteria</taxon>
        <taxon>Bacillati</taxon>
        <taxon>Bacillota</taxon>
        <taxon>Bacilli</taxon>
        <taxon>Bacillales</taxon>
        <taxon>Bacillaceae</taxon>
        <taxon>Oceanobacillus</taxon>
    </lineage>
</organism>
<dbReference type="AlphaFoldDB" id="A0A494ZXB6"/>
<comment type="caution">
    <text evidence="1">The sequence shown here is derived from an EMBL/GenBank/DDBJ whole genome shotgun (WGS) entry which is preliminary data.</text>
</comment>
<reference evidence="1 2" key="1">
    <citation type="journal article" date="2016" name="Int. J. Syst. Evol. Microbiol.">
        <title>Oceanobacillus halophilus sp. nov., a novel moderately halophilic bacterium from a hypersaline lake.</title>
        <authorList>
            <person name="Amoozegar M.A."/>
            <person name="Bagheri M."/>
            <person name="Makhdoumi A."/>
            <person name="Nikou M.M."/>
            <person name="Fazeli S.A.S."/>
            <person name="Schumann P."/>
            <person name="Sproer C."/>
            <person name="Sanchez-Porro C."/>
            <person name="Ventosa A."/>
        </authorList>
    </citation>
    <scope>NUCLEOTIDE SEQUENCE [LARGE SCALE GENOMIC DNA]</scope>
    <source>
        <strain evidence="1 2">DSM 23996</strain>
    </source>
</reference>
<dbReference type="Proteomes" id="UP000269301">
    <property type="component" value="Unassembled WGS sequence"/>
</dbReference>
<dbReference type="EMBL" id="RBZP01000023">
    <property type="protein sequence ID" value="RKQ29594.1"/>
    <property type="molecule type" value="Genomic_DNA"/>
</dbReference>
<dbReference type="InterPro" id="IPR038218">
    <property type="entry name" value="YuzD-like_sp"/>
</dbReference>
<dbReference type="InterPro" id="IPR036249">
    <property type="entry name" value="Thioredoxin-like_sf"/>
</dbReference>
<name>A0A494ZXB6_9BACI</name>
<accession>A0A494ZXB6</accession>
<dbReference type="OrthoDB" id="2389679at2"/>
<evidence type="ECO:0000313" key="2">
    <source>
        <dbReference type="Proteomes" id="UP000269301"/>
    </source>
</evidence>
<dbReference type="Pfam" id="PF07315">
    <property type="entry name" value="DUF1462"/>
    <property type="match status" value="1"/>
</dbReference>
<sequence>MGGIHLVKEKVKITIYGAEQICASCVGAPSSKDTYEWLQAAIGRKYIDDEISYEYVDINEPPNEKKHLQFVSRIEEEDLFWPIVMINDELVAEGIPRLKPIYKLLDRYGLKLQ</sequence>
<evidence type="ECO:0000313" key="1">
    <source>
        <dbReference type="EMBL" id="RKQ29594.1"/>
    </source>
</evidence>
<dbReference type="SUPFAM" id="SSF52833">
    <property type="entry name" value="Thioredoxin-like"/>
    <property type="match status" value="1"/>
</dbReference>
<proteinExistence type="predicted"/>
<keyword evidence="2" id="KW-1185">Reference proteome</keyword>
<dbReference type="Gene3D" id="3.40.30.30">
    <property type="entry name" value="Hypothetical protein sa0798"/>
    <property type="match status" value="1"/>
</dbReference>
<gene>
    <name evidence="1" type="ORF">D8M06_17535</name>
</gene>
<protein>
    <submittedName>
        <fullName evidence="1">DUF1462 family protein</fullName>
    </submittedName>
</protein>